<protein>
    <submittedName>
        <fullName evidence="1">Uncharacterized protein</fullName>
    </submittedName>
</protein>
<evidence type="ECO:0000313" key="1">
    <source>
        <dbReference type="EMBL" id="GJD43976.1"/>
    </source>
</evidence>
<proteinExistence type="predicted"/>
<sequence>MRKTTILVWDRPHEVTVHQKSKSVWVASGRYMGESLQTQDASERTAIKRWAEAARYKGNG</sequence>
<name>A0ABQ4QFU7_9HYPH</name>
<reference evidence="1 2" key="1">
    <citation type="journal article" date="2021" name="Front. Microbiol.">
        <title>Comprehensive Comparative Genomics and Phenotyping of Methylobacterium Species.</title>
        <authorList>
            <person name="Alessa O."/>
            <person name="Ogura Y."/>
            <person name="Fujitani Y."/>
            <person name="Takami H."/>
            <person name="Hayashi T."/>
            <person name="Sahin N."/>
            <person name="Tani A."/>
        </authorList>
    </citation>
    <scope>NUCLEOTIDE SEQUENCE [LARGE SCALE GENOMIC DNA]</scope>
    <source>
        <strain evidence="1 2">DSM 23679</strain>
    </source>
</reference>
<gene>
    <name evidence="1" type="ORF">AFCDBAGC_1838</name>
</gene>
<evidence type="ECO:0000313" key="2">
    <source>
        <dbReference type="Proteomes" id="UP001055117"/>
    </source>
</evidence>
<comment type="caution">
    <text evidence="1">The sequence shown here is derived from an EMBL/GenBank/DDBJ whole genome shotgun (WGS) entry which is preliminary data.</text>
</comment>
<organism evidence="1 2">
    <name type="scientific">Methylobacterium cerastii</name>
    <dbReference type="NCBI Taxonomy" id="932741"/>
    <lineage>
        <taxon>Bacteria</taxon>
        <taxon>Pseudomonadati</taxon>
        <taxon>Pseudomonadota</taxon>
        <taxon>Alphaproteobacteria</taxon>
        <taxon>Hyphomicrobiales</taxon>
        <taxon>Methylobacteriaceae</taxon>
        <taxon>Methylobacterium</taxon>
    </lineage>
</organism>
<dbReference type="EMBL" id="BPQG01000026">
    <property type="protein sequence ID" value="GJD43976.1"/>
    <property type="molecule type" value="Genomic_DNA"/>
</dbReference>
<accession>A0ABQ4QFU7</accession>
<dbReference type="Proteomes" id="UP001055117">
    <property type="component" value="Unassembled WGS sequence"/>
</dbReference>
<keyword evidence="2" id="KW-1185">Reference proteome</keyword>